<dbReference type="Proteomes" id="UP000789831">
    <property type="component" value="Unassembled WGS sequence"/>
</dbReference>
<feature type="region of interest" description="Disordered" evidence="1">
    <location>
        <begin position="1"/>
        <end position="47"/>
    </location>
</feature>
<sequence>RMFLPLFDTEKNDQPDESKLTGKADESSESKTVGVEIEKKDQPETNR</sequence>
<comment type="caution">
    <text evidence="2">The sequence shown here is derived from an EMBL/GenBank/DDBJ whole genome shotgun (WGS) entry which is preliminary data.</text>
</comment>
<keyword evidence="3" id="KW-1185">Reference proteome</keyword>
<dbReference type="AlphaFoldDB" id="A0A9N8WHX4"/>
<protein>
    <submittedName>
        <fullName evidence="2">2953_t:CDS:1</fullName>
    </submittedName>
</protein>
<evidence type="ECO:0000256" key="1">
    <source>
        <dbReference type="SAM" id="MobiDB-lite"/>
    </source>
</evidence>
<dbReference type="EMBL" id="CAJVPL010000340">
    <property type="protein sequence ID" value="CAG8485196.1"/>
    <property type="molecule type" value="Genomic_DNA"/>
</dbReference>
<evidence type="ECO:0000313" key="2">
    <source>
        <dbReference type="EMBL" id="CAG8485196.1"/>
    </source>
</evidence>
<feature type="compositionally biased region" description="Basic and acidic residues" evidence="1">
    <location>
        <begin position="8"/>
        <end position="29"/>
    </location>
</feature>
<accession>A0A9N8WHX4</accession>
<name>A0A9N8WHX4_9GLOM</name>
<feature type="compositionally biased region" description="Basic and acidic residues" evidence="1">
    <location>
        <begin position="36"/>
        <end position="47"/>
    </location>
</feature>
<reference evidence="2" key="1">
    <citation type="submission" date="2021-06" db="EMBL/GenBank/DDBJ databases">
        <authorList>
            <person name="Kallberg Y."/>
            <person name="Tangrot J."/>
            <person name="Rosling A."/>
        </authorList>
    </citation>
    <scope>NUCLEOTIDE SEQUENCE</scope>
    <source>
        <strain evidence="2">MT106</strain>
    </source>
</reference>
<feature type="non-terminal residue" evidence="2">
    <location>
        <position position="1"/>
    </location>
</feature>
<proteinExistence type="predicted"/>
<gene>
    <name evidence="2" type="ORF">AGERDE_LOCUS3445</name>
</gene>
<evidence type="ECO:0000313" key="3">
    <source>
        <dbReference type="Proteomes" id="UP000789831"/>
    </source>
</evidence>
<organism evidence="2 3">
    <name type="scientific">Ambispora gerdemannii</name>
    <dbReference type="NCBI Taxonomy" id="144530"/>
    <lineage>
        <taxon>Eukaryota</taxon>
        <taxon>Fungi</taxon>
        <taxon>Fungi incertae sedis</taxon>
        <taxon>Mucoromycota</taxon>
        <taxon>Glomeromycotina</taxon>
        <taxon>Glomeromycetes</taxon>
        <taxon>Archaeosporales</taxon>
        <taxon>Ambisporaceae</taxon>
        <taxon>Ambispora</taxon>
    </lineage>
</organism>